<keyword evidence="6" id="KW-1185">Reference proteome</keyword>
<feature type="domain" description="Clathrin/coatomer adaptor adaptin-like N-terminal" evidence="4">
    <location>
        <begin position="1"/>
        <end position="175"/>
    </location>
</feature>
<dbReference type="GO" id="GO:0005198">
    <property type="term" value="F:structural molecule activity"/>
    <property type="evidence" value="ECO:0007669"/>
    <property type="project" value="InterPro"/>
</dbReference>
<sequence length="518" mass="57358">LLQSQSPSVRYEAAGTLVTLSSAPAAIKAAATTYIDLIVKESDNNVKLIVLDRLVGLREVLPNDKVLQELVMDILRVLSTTDYEVRRKILQLALELVSSRNVNEMVMFMKKEIDKTNNDQLEDTGRYRQLLVRTLHSATIKFPDVAQQIFPVLVEFLSDQSEAAAMDDVFPSIRNANIFRSTLWILGEYSDQSETISKVFELVQESLGEILIDGTGTSELESDNDKQKTSTTKQMGENKPRQLITADGTYATQTAMFSTTTQNVGDNDKPAFKKLLLDGNFFIASAVANDLAKLVLRYSELNKGVPTTVNKIAGQALLLTANIIHLGKSGQCKQQITEDDLDRLSTTIRLIVEQWPEAVNGFLEECRFSLEQMLQAKGDVDRHENAEMKNAKKKVIQPDKTIMFTQLSTRVSEGVTGTNLFDLSLSQALGTAPKPTKFDFATSKLGKVIQLAGFSDPVYAEAYVNVNQYDIVLDVLIVNQTADTLQNLSLELSTVGDLKLVDKPSPVTLAPHDFTNIK</sequence>
<evidence type="ECO:0000256" key="2">
    <source>
        <dbReference type="ARBA" id="ARBA00030841"/>
    </source>
</evidence>
<feature type="domain" description="Coatomer beta subunit C-terminal" evidence="5">
    <location>
        <begin position="398"/>
        <end position="518"/>
    </location>
</feature>
<dbReference type="Proteomes" id="UP000887561">
    <property type="component" value="Unplaced"/>
</dbReference>
<proteinExistence type="predicted"/>
<feature type="region of interest" description="Disordered" evidence="3">
    <location>
        <begin position="215"/>
        <end position="236"/>
    </location>
</feature>
<organism evidence="6 7">
    <name type="scientific">Meloidogyne javanica</name>
    <name type="common">Root-knot nematode worm</name>
    <dbReference type="NCBI Taxonomy" id="6303"/>
    <lineage>
        <taxon>Eukaryota</taxon>
        <taxon>Metazoa</taxon>
        <taxon>Ecdysozoa</taxon>
        <taxon>Nematoda</taxon>
        <taxon>Chromadorea</taxon>
        <taxon>Rhabditida</taxon>
        <taxon>Tylenchina</taxon>
        <taxon>Tylenchomorpha</taxon>
        <taxon>Tylenchoidea</taxon>
        <taxon>Meloidogynidae</taxon>
        <taxon>Meloidogyninae</taxon>
        <taxon>Meloidogyne</taxon>
        <taxon>Meloidogyne incognita group</taxon>
    </lineage>
</organism>
<evidence type="ECO:0000259" key="4">
    <source>
        <dbReference type="Pfam" id="PF01602"/>
    </source>
</evidence>
<protein>
    <recommendedName>
        <fullName evidence="1">Coatomer subunit beta</fullName>
    </recommendedName>
    <alternativeName>
        <fullName evidence="2">Beta-coat protein</fullName>
    </alternativeName>
</protein>
<dbReference type="SUPFAM" id="SSF48371">
    <property type="entry name" value="ARM repeat"/>
    <property type="match status" value="1"/>
</dbReference>
<dbReference type="Gene3D" id="1.25.10.10">
    <property type="entry name" value="Leucine-rich Repeat Variant"/>
    <property type="match status" value="1"/>
</dbReference>
<dbReference type="Pfam" id="PF07718">
    <property type="entry name" value="Coatamer_beta_C"/>
    <property type="match status" value="1"/>
</dbReference>
<dbReference type="InterPro" id="IPR016024">
    <property type="entry name" value="ARM-type_fold"/>
</dbReference>
<dbReference type="GO" id="GO:0006888">
    <property type="term" value="P:endoplasmic reticulum to Golgi vesicle-mediated transport"/>
    <property type="evidence" value="ECO:0007669"/>
    <property type="project" value="TreeGrafter"/>
</dbReference>
<evidence type="ECO:0000313" key="7">
    <source>
        <dbReference type="WBParaSite" id="scaffold52425_cov305.g25402"/>
    </source>
</evidence>
<evidence type="ECO:0000259" key="5">
    <source>
        <dbReference type="Pfam" id="PF07718"/>
    </source>
</evidence>
<dbReference type="AlphaFoldDB" id="A0A915MWE7"/>
<dbReference type="PANTHER" id="PTHR10635">
    <property type="entry name" value="COATOMER SUBUNIT BETA"/>
    <property type="match status" value="1"/>
</dbReference>
<dbReference type="Pfam" id="PF01602">
    <property type="entry name" value="Adaptin_N"/>
    <property type="match status" value="1"/>
</dbReference>
<dbReference type="WBParaSite" id="scaffold52425_cov305.g25402">
    <property type="protein sequence ID" value="scaffold52425_cov305.g25402"/>
    <property type="gene ID" value="scaffold52425_cov305.g25402"/>
</dbReference>
<evidence type="ECO:0000313" key="6">
    <source>
        <dbReference type="Proteomes" id="UP000887561"/>
    </source>
</evidence>
<dbReference type="GO" id="GO:0006886">
    <property type="term" value="P:intracellular protein transport"/>
    <property type="evidence" value="ECO:0007669"/>
    <property type="project" value="InterPro"/>
</dbReference>
<reference evidence="7" key="1">
    <citation type="submission" date="2022-11" db="UniProtKB">
        <authorList>
            <consortium name="WormBaseParasite"/>
        </authorList>
    </citation>
    <scope>IDENTIFICATION</scope>
</reference>
<name>A0A915MWE7_MELJA</name>
<evidence type="ECO:0000256" key="1">
    <source>
        <dbReference type="ARBA" id="ARBA00017024"/>
    </source>
</evidence>
<dbReference type="InterPro" id="IPR002553">
    <property type="entry name" value="Clathrin/coatomer_adapt-like_N"/>
</dbReference>
<dbReference type="InterPro" id="IPR011710">
    <property type="entry name" value="Coatomer_bsu_C"/>
</dbReference>
<accession>A0A915MWE7</accession>
<evidence type="ECO:0000256" key="3">
    <source>
        <dbReference type="SAM" id="MobiDB-lite"/>
    </source>
</evidence>
<dbReference type="InterPro" id="IPR016460">
    <property type="entry name" value="COPB1"/>
</dbReference>
<dbReference type="GO" id="GO:0030126">
    <property type="term" value="C:COPI vesicle coat"/>
    <property type="evidence" value="ECO:0007669"/>
    <property type="project" value="InterPro"/>
</dbReference>
<dbReference type="PANTHER" id="PTHR10635:SF0">
    <property type="entry name" value="COATOMER SUBUNIT BETA"/>
    <property type="match status" value="1"/>
</dbReference>
<dbReference type="GO" id="GO:0006891">
    <property type="term" value="P:intra-Golgi vesicle-mediated transport"/>
    <property type="evidence" value="ECO:0007669"/>
    <property type="project" value="TreeGrafter"/>
</dbReference>
<dbReference type="InterPro" id="IPR011989">
    <property type="entry name" value="ARM-like"/>
</dbReference>